<feature type="compositionally biased region" description="Basic residues" evidence="8">
    <location>
        <begin position="157"/>
        <end position="167"/>
    </location>
</feature>
<dbReference type="Proteomes" id="UP000339249">
    <property type="component" value="Unassembled WGS sequence"/>
</dbReference>
<dbReference type="SUPFAM" id="SSF51905">
    <property type="entry name" value="FAD/NAD(P)-binding domain"/>
    <property type="match status" value="1"/>
</dbReference>
<dbReference type="Gene3D" id="3.50.50.60">
    <property type="entry name" value="FAD/NAD(P)-binding domain"/>
    <property type="match status" value="2"/>
</dbReference>
<comment type="cofactor">
    <cofactor evidence="1">
        <name>siroheme</name>
        <dbReference type="ChEBI" id="CHEBI:60052"/>
    </cofactor>
</comment>
<dbReference type="Pfam" id="PF07992">
    <property type="entry name" value="Pyr_redox_2"/>
    <property type="match status" value="1"/>
</dbReference>
<feature type="region of interest" description="Disordered" evidence="8">
    <location>
        <begin position="140"/>
        <end position="182"/>
    </location>
</feature>
<keyword evidence="3" id="KW-0349">Heme</keyword>
<protein>
    <submittedName>
        <fullName evidence="10">Nitric oxide reductase FlRd-NAD(+) reductase</fullName>
        <ecNumber evidence="10">1.18.1.-</ecNumber>
    </submittedName>
</protein>
<comment type="pathway">
    <text evidence="2">Nitrogen metabolism; nitrate reduction (assimilation).</text>
</comment>
<proteinExistence type="predicted"/>
<organism evidence="10 11">
    <name type="scientific">Raoultella terrigena</name>
    <name type="common">Klebsiella terrigena</name>
    <dbReference type="NCBI Taxonomy" id="577"/>
    <lineage>
        <taxon>Bacteria</taxon>
        <taxon>Pseudomonadati</taxon>
        <taxon>Pseudomonadota</taxon>
        <taxon>Gammaproteobacteria</taxon>
        <taxon>Enterobacterales</taxon>
        <taxon>Enterobacteriaceae</taxon>
        <taxon>Klebsiella/Raoultella group</taxon>
        <taxon>Raoultella</taxon>
    </lineage>
</organism>
<accession>A0A4U9CWM0</accession>
<feature type="domain" description="FAD/NAD(P)-binding" evidence="9">
    <location>
        <begin position="1"/>
        <end position="126"/>
    </location>
</feature>
<evidence type="ECO:0000256" key="5">
    <source>
        <dbReference type="ARBA" id="ARBA00023002"/>
    </source>
</evidence>
<name>A0A4U9CWM0_RAOTE</name>
<dbReference type="InterPro" id="IPR023753">
    <property type="entry name" value="FAD/NAD-binding_dom"/>
</dbReference>
<dbReference type="InterPro" id="IPR052034">
    <property type="entry name" value="NasD-like"/>
</dbReference>
<evidence type="ECO:0000313" key="10">
    <source>
        <dbReference type="EMBL" id="VTN09761.1"/>
    </source>
</evidence>
<evidence type="ECO:0000256" key="8">
    <source>
        <dbReference type="SAM" id="MobiDB-lite"/>
    </source>
</evidence>
<dbReference type="GO" id="GO:0016491">
    <property type="term" value="F:oxidoreductase activity"/>
    <property type="evidence" value="ECO:0007669"/>
    <property type="project" value="UniProtKB-KW"/>
</dbReference>
<evidence type="ECO:0000256" key="1">
    <source>
        <dbReference type="ARBA" id="ARBA00001929"/>
    </source>
</evidence>
<dbReference type="PANTHER" id="PTHR43809:SF1">
    <property type="entry name" value="NITRITE REDUCTASE (NADH) LARGE SUBUNIT"/>
    <property type="match status" value="1"/>
</dbReference>
<dbReference type="InterPro" id="IPR036188">
    <property type="entry name" value="FAD/NAD-bd_sf"/>
</dbReference>
<reference evidence="10 11" key="1">
    <citation type="submission" date="2019-04" db="EMBL/GenBank/DDBJ databases">
        <authorList>
            <consortium name="Pathogen Informatics"/>
        </authorList>
    </citation>
    <scope>NUCLEOTIDE SEQUENCE [LARGE SCALE GENOMIC DNA]</scope>
    <source>
        <strain evidence="10 11">NCTC9185</strain>
    </source>
</reference>
<feature type="compositionally biased region" description="Basic and acidic residues" evidence="8">
    <location>
        <begin position="168"/>
        <end position="182"/>
    </location>
</feature>
<dbReference type="GO" id="GO:0046872">
    <property type="term" value="F:metal ion binding"/>
    <property type="evidence" value="ECO:0007669"/>
    <property type="project" value="UniProtKB-KW"/>
</dbReference>
<dbReference type="EMBL" id="CABDVU010000001">
    <property type="protein sequence ID" value="VTN09761.1"/>
    <property type="molecule type" value="Genomic_DNA"/>
</dbReference>
<evidence type="ECO:0000256" key="6">
    <source>
        <dbReference type="ARBA" id="ARBA00023004"/>
    </source>
</evidence>
<evidence type="ECO:0000313" key="11">
    <source>
        <dbReference type="Proteomes" id="UP000339249"/>
    </source>
</evidence>
<dbReference type="PANTHER" id="PTHR43809">
    <property type="entry name" value="NITRITE REDUCTASE (NADH) LARGE SUBUNIT"/>
    <property type="match status" value="1"/>
</dbReference>
<evidence type="ECO:0000256" key="7">
    <source>
        <dbReference type="ARBA" id="ARBA00023014"/>
    </source>
</evidence>
<evidence type="ECO:0000256" key="4">
    <source>
        <dbReference type="ARBA" id="ARBA00022723"/>
    </source>
</evidence>
<keyword evidence="7" id="KW-0411">Iron-sulfur</keyword>
<evidence type="ECO:0000256" key="2">
    <source>
        <dbReference type="ARBA" id="ARBA00005096"/>
    </source>
</evidence>
<dbReference type="GO" id="GO:0051536">
    <property type="term" value="F:iron-sulfur cluster binding"/>
    <property type="evidence" value="ECO:0007669"/>
    <property type="project" value="UniProtKB-KW"/>
</dbReference>
<dbReference type="AlphaFoldDB" id="A0A4U9CWM0"/>
<evidence type="ECO:0000256" key="3">
    <source>
        <dbReference type="ARBA" id="ARBA00022617"/>
    </source>
</evidence>
<gene>
    <name evidence="10" type="primary">norW_1</name>
    <name evidence="10" type="ORF">NCTC9185_01663</name>
</gene>
<keyword evidence="5 10" id="KW-0560">Oxidoreductase</keyword>
<keyword evidence="6" id="KW-0408">Iron</keyword>
<evidence type="ECO:0000259" key="9">
    <source>
        <dbReference type="Pfam" id="PF07992"/>
    </source>
</evidence>
<keyword evidence="4" id="KW-0479">Metal-binding</keyword>
<sequence length="182" mass="19314">MVEFAPNLMAVQLDGPGAAMLREKISDIGVGVHTSKATQQIVREANGLALNFADGGSLSTDMVVFSAGIRPQDALARSSGLAVGERGGICIDDRCRTSDPDVLAIGECALWENKIYGLVAPGYQMARTAAADLAGEEAPLRRGGYEHQTQAAGDRRRLLRRRSGPHARKSELSVDPRTGADL</sequence>
<dbReference type="EC" id="1.18.1.-" evidence="10"/>